<evidence type="ECO:0000313" key="4">
    <source>
        <dbReference type="Proteomes" id="UP000326924"/>
    </source>
</evidence>
<protein>
    <submittedName>
        <fullName evidence="3">Uncharacterized protein</fullName>
    </submittedName>
</protein>
<feature type="compositionally biased region" description="Pro residues" evidence="1">
    <location>
        <begin position="69"/>
        <end position="86"/>
    </location>
</feature>
<name>A0A5J5EJX4_9PEZI</name>
<comment type="caution">
    <text evidence="3">The sequence shown here is derived from an EMBL/GenBank/DDBJ whole genome shotgun (WGS) entry which is preliminary data.</text>
</comment>
<feature type="region of interest" description="Disordered" evidence="1">
    <location>
        <begin position="52"/>
        <end position="90"/>
    </location>
</feature>
<proteinExistence type="predicted"/>
<dbReference type="Proteomes" id="UP000326924">
    <property type="component" value="Unassembled WGS sequence"/>
</dbReference>
<feature type="non-terminal residue" evidence="3">
    <location>
        <position position="1"/>
    </location>
</feature>
<keyword evidence="2" id="KW-1133">Transmembrane helix</keyword>
<gene>
    <name evidence="3" type="ORF">FN846DRAFT_333176</name>
</gene>
<reference evidence="3 4" key="1">
    <citation type="submission" date="2019-09" db="EMBL/GenBank/DDBJ databases">
        <title>Draft genome of the ectomycorrhizal ascomycete Sphaerosporella brunnea.</title>
        <authorList>
            <consortium name="DOE Joint Genome Institute"/>
            <person name="Benucci G.M."/>
            <person name="Marozzi G."/>
            <person name="Antonielli L."/>
            <person name="Sanchez S."/>
            <person name="Marco P."/>
            <person name="Wang X."/>
            <person name="Falini L.B."/>
            <person name="Barry K."/>
            <person name="Haridas S."/>
            <person name="Lipzen A."/>
            <person name="Labutti K."/>
            <person name="Grigoriev I.V."/>
            <person name="Murat C."/>
            <person name="Martin F."/>
            <person name="Albertini E."/>
            <person name="Donnini D."/>
            <person name="Bonito G."/>
        </authorList>
    </citation>
    <scope>NUCLEOTIDE SEQUENCE [LARGE SCALE GENOMIC DNA]</scope>
    <source>
        <strain evidence="3 4">Sb_GMNB300</strain>
    </source>
</reference>
<dbReference type="AlphaFoldDB" id="A0A5J5EJX4"/>
<evidence type="ECO:0000256" key="1">
    <source>
        <dbReference type="SAM" id="MobiDB-lite"/>
    </source>
</evidence>
<accession>A0A5J5EJX4</accession>
<dbReference type="InParanoid" id="A0A5J5EJX4"/>
<keyword evidence="2" id="KW-0812">Transmembrane</keyword>
<evidence type="ECO:0000313" key="3">
    <source>
        <dbReference type="EMBL" id="KAA8895493.1"/>
    </source>
</evidence>
<keyword evidence="4" id="KW-1185">Reference proteome</keyword>
<keyword evidence="2" id="KW-0472">Membrane</keyword>
<sequence length="270" mass="29149">TSKSVPSTFISLVVSLQRVSDSFLPSFLPVRIPSPSCSSSLGKVVRLSIQPGGAASTQHQHAASSQLPPRAPTWRPPPSSQPPPWPAAFQHQPTITAQPYPFSSTSSVTEFPAALVRFNSTVSLKPTFLAAPSSPSSRNLASNSAHPATASSCFRVRHASSAASLFFHRSRYTSVPSGFSREDTIFSASAAGAGAACFLDGLRLCDFLAMGMRRRRWLAGWLSWCCWFRVCVGGVLSLSMERMAAWVGWCRVLVDHLQLVGGWRNGDRTP</sequence>
<dbReference type="EMBL" id="VXIS01000260">
    <property type="protein sequence ID" value="KAA8895493.1"/>
    <property type="molecule type" value="Genomic_DNA"/>
</dbReference>
<organism evidence="3 4">
    <name type="scientific">Sphaerosporella brunnea</name>
    <dbReference type="NCBI Taxonomy" id="1250544"/>
    <lineage>
        <taxon>Eukaryota</taxon>
        <taxon>Fungi</taxon>
        <taxon>Dikarya</taxon>
        <taxon>Ascomycota</taxon>
        <taxon>Pezizomycotina</taxon>
        <taxon>Pezizomycetes</taxon>
        <taxon>Pezizales</taxon>
        <taxon>Pyronemataceae</taxon>
        <taxon>Sphaerosporella</taxon>
    </lineage>
</organism>
<feature type="compositionally biased region" description="Low complexity" evidence="1">
    <location>
        <begin position="54"/>
        <end position="68"/>
    </location>
</feature>
<evidence type="ECO:0000256" key="2">
    <source>
        <dbReference type="SAM" id="Phobius"/>
    </source>
</evidence>
<feature type="transmembrane region" description="Helical" evidence="2">
    <location>
        <begin position="217"/>
        <end position="238"/>
    </location>
</feature>